<comment type="catalytic activity">
    <reaction evidence="16">
        <text>(6S)-5,6,7,8-tetrahydrofolyl-(gamma-L-Glu)(n) + L-glutamate + ATP = (6S)-5,6,7,8-tetrahydrofolyl-(gamma-L-Glu)(n+1) + ADP + phosphate + H(+)</text>
        <dbReference type="Rhea" id="RHEA:10580"/>
        <dbReference type="Rhea" id="RHEA-COMP:14738"/>
        <dbReference type="Rhea" id="RHEA-COMP:14740"/>
        <dbReference type="ChEBI" id="CHEBI:15378"/>
        <dbReference type="ChEBI" id="CHEBI:29985"/>
        <dbReference type="ChEBI" id="CHEBI:30616"/>
        <dbReference type="ChEBI" id="CHEBI:43474"/>
        <dbReference type="ChEBI" id="CHEBI:141005"/>
        <dbReference type="ChEBI" id="CHEBI:456216"/>
        <dbReference type="EC" id="6.3.2.17"/>
    </reaction>
</comment>
<comment type="catalytic activity">
    <reaction evidence="17">
        <text>7,8-dihydropteroate + L-glutamate + ATP = 7,8-dihydrofolate + ADP + phosphate + H(+)</text>
        <dbReference type="Rhea" id="RHEA:23584"/>
        <dbReference type="ChEBI" id="CHEBI:15378"/>
        <dbReference type="ChEBI" id="CHEBI:17839"/>
        <dbReference type="ChEBI" id="CHEBI:29985"/>
        <dbReference type="ChEBI" id="CHEBI:30616"/>
        <dbReference type="ChEBI" id="CHEBI:43474"/>
        <dbReference type="ChEBI" id="CHEBI:57451"/>
        <dbReference type="ChEBI" id="CHEBI:456216"/>
        <dbReference type="EC" id="6.3.2.12"/>
    </reaction>
</comment>
<dbReference type="NCBIfam" id="TIGR01499">
    <property type="entry name" value="folC"/>
    <property type="match status" value="1"/>
</dbReference>
<evidence type="ECO:0000256" key="14">
    <source>
        <dbReference type="ARBA" id="ARBA00022909"/>
    </source>
</evidence>
<sequence>MISAERAIEWIHSLLPFGIKPGLKRMDWMLEKLGNPESKLNMIHVAGTNGKGSTVSFMRHMLEANGYKVGTFTSPYLECFEERISLNGVPISEKDLVAAANKVRPLVEELAQTELESPTEFEVITVIMFEHFAHVAKPDIVLVEVGLGGRLDSTNVIKPLLSVITSIGHDHMHILGSTIEEIAREKAGIIKKRIPVISGVTNLDALTVLRETAIERDTSFNQLNEDFYITDILINQSDQSFTFDSPLGRLTQLKTTMQGEHQLANASLALMALLRLREHSGFEITDAACKKGLAHTNWPGRFEKLMDQPLLIADGAHNEEGMKALATTLQNHYPNHKVTMLAGLTQEKDVATLMAPFKNLDIHITWTGFDFFRAAEPEDLLEATPDEIEAEMQLDWRIALEHMLDHWKKDELILVTGSLYFISEVRGGLKKGEELRKVNMV</sequence>
<comment type="pathway">
    <text evidence="3">Cofactor biosynthesis; tetrahydrofolylpolyglutamate biosynthesis.</text>
</comment>
<dbReference type="InterPro" id="IPR013221">
    <property type="entry name" value="Mur_ligase_cen"/>
</dbReference>
<dbReference type="RefSeq" id="WP_143849143.1">
    <property type="nucleotide sequence ID" value="NZ_VLXZ01000007.1"/>
</dbReference>
<comment type="caution">
    <text evidence="21">The sequence shown here is derived from an EMBL/GenBank/DDBJ whole genome shotgun (WGS) entry which is preliminary data.</text>
</comment>
<evidence type="ECO:0000256" key="1">
    <source>
        <dbReference type="ARBA" id="ARBA00001946"/>
    </source>
</evidence>
<reference evidence="21 22" key="1">
    <citation type="submission" date="2019-07" db="EMBL/GenBank/DDBJ databases">
        <authorList>
            <person name="Park Y.J."/>
            <person name="Jeong S.E."/>
            <person name="Jung H.S."/>
        </authorList>
    </citation>
    <scope>NUCLEOTIDE SEQUENCE [LARGE SCALE GENOMIC DNA]</scope>
    <source>
        <strain evidence="22">P16(2019)</strain>
    </source>
</reference>
<dbReference type="OrthoDB" id="9809356at2"/>
<feature type="domain" description="Mur ligase C-terminal" evidence="19">
    <location>
        <begin position="300"/>
        <end position="418"/>
    </location>
</feature>
<evidence type="ECO:0000256" key="8">
    <source>
        <dbReference type="ARBA" id="ARBA00019357"/>
    </source>
</evidence>
<dbReference type="InterPro" id="IPR036615">
    <property type="entry name" value="Mur_ligase_C_dom_sf"/>
</dbReference>
<dbReference type="InterPro" id="IPR018109">
    <property type="entry name" value="Folylpolyglutamate_synth_CS"/>
</dbReference>
<keyword evidence="22" id="KW-1185">Reference proteome</keyword>
<evidence type="ECO:0000256" key="6">
    <source>
        <dbReference type="ARBA" id="ARBA00013023"/>
    </source>
</evidence>
<evidence type="ECO:0000256" key="5">
    <source>
        <dbReference type="ARBA" id="ARBA00011245"/>
    </source>
</evidence>
<dbReference type="GO" id="GO:0005737">
    <property type="term" value="C:cytoplasm"/>
    <property type="evidence" value="ECO:0007669"/>
    <property type="project" value="TreeGrafter"/>
</dbReference>
<evidence type="ECO:0000313" key="22">
    <source>
        <dbReference type="Proteomes" id="UP000318521"/>
    </source>
</evidence>
<dbReference type="InterPro" id="IPR036565">
    <property type="entry name" value="Mur-like_cat_sf"/>
</dbReference>
<keyword evidence="9 18" id="KW-0436">Ligase</keyword>
<dbReference type="InterPro" id="IPR004101">
    <property type="entry name" value="Mur_ligase_C"/>
</dbReference>
<dbReference type="EC" id="6.3.2.12" evidence="6"/>
<comment type="cofactor">
    <cofactor evidence="1">
        <name>Mg(2+)</name>
        <dbReference type="ChEBI" id="CHEBI:18420"/>
    </cofactor>
</comment>
<dbReference type="EC" id="6.3.2.17" evidence="7"/>
<protein>
    <recommendedName>
        <fullName evidence="8">Dihydrofolate synthase/folylpolyglutamate synthase</fullName>
        <ecNumber evidence="6">6.3.2.12</ecNumber>
        <ecNumber evidence="7">6.3.2.17</ecNumber>
    </recommendedName>
    <alternativeName>
        <fullName evidence="15">Tetrahydrofolylpolyglutamate synthase</fullName>
    </alternativeName>
</protein>
<keyword evidence="12 18" id="KW-0067">ATP-binding</keyword>
<dbReference type="EMBL" id="VLXZ01000007">
    <property type="protein sequence ID" value="TSB46249.1"/>
    <property type="molecule type" value="Genomic_DNA"/>
</dbReference>
<dbReference type="GO" id="GO:0046872">
    <property type="term" value="F:metal ion binding"/>
    <property type="evidence" value="ECO:0007669"/>
    <property type="project" value="UniProtKB-KW"/>
</dbReference>
<dbReference type="GO" id="GO:0046656">
    <property type="term" value="P:folic acid biosynthetic process"/>
    <property type="evidence" value="ECO:0007669"/>
    <property type="project" value="UniProtKB-KW"/>
</dbReference>
<evidence type="ECO:0000313" key="21">
    <source>
        <dbReference type="EMBL" id="TSB46249.1"/>
    </source>
</evidence>
<evidence type="ECO:0000256" key="16">
    <source>
        <dbReference type="ARBA" id="ARBA00047493"/>
    </source>
</evidence>
<keyword evidence="11 18" id="KW-0547">Nucleotide-binding</keyword>
<evidence type="ECO:0000256" key="11">
    <source>
        <dbReference type="ARBA" id="ARBA00022741"/>
    </source>
</evidence>
<evidence type="ECO:0000256" key="13">
    <source>
        <dbReference type="ARBA" id="ARBA00022842"/>
    </source>
</evidence>
<evidence type="ECO:0000256" key="15">
    <source>
        <dbReference type="ARBA" id="ARBA00030592"/>
    </source>
</evidence>
<evidence type="ECO:0000256" key="4">
    <source>
        <dbReference type="ARBA" id="ARBA00008276"/>
    </source>
</evidence>
<evidence type="ECO:0000256" key="2">
    <source>
        <dbReference type="ARBA" id="ARBA00004799"/>
    </source>
</evidence>
<dbReference type="Gene3D" id="3.90.190.20">
    <property type="entry name" value="Mur ligase, C-terminal domain"/>
    <property type="match status" value="1"/>
</dbReference>
<dbReference type="GO" id="GO:0004326">
    <property type="term" value="F:tetrahydrofolylpolyglutamate synthase activity"/>
    <property type="evidence" value="ECO:0007669"/>
    <property type="project" value="UniProtKB-EC"/>
</dbReference>
<comment type="similarity">
    <text evidence="4 18">Belongs to the folylpolyglutamate synthase family.</text>
</comment>
<dbReference type="GO" id="GO:0008841">
    <property type="term" value="F:dihydrofolate synthase activity"/>
    <property type="evidence" value="ECO:0007669"/>
    <property type="project" value="UniProtKB-EC"/>
</dbReference>
<dbReference type="FunFam" id="3.40.1190.10:FF:000004">
    <property type="entry name" value="Dihydrofolate synthase/folylpolyglutamate synthase"/>
    <property type="match status" value="1"/>
</dbReference>
<dbReference type="GO" id="GO:0005524">
    <property type="term" value="F:ATP binding"/>
    <property type="evidence" value="ECO:0007669"/>
    <property type="project" value="UniProtKB-KW"/>
</dbReference>
<dbReference type="PANTHER" id="PTHR11136:SF0">
    <property type="entry name" value="DIHYDROFOLATE SYNTHETASE-RELATED"/>
    <property type="match status" value="1"/>
</dbReference>
<dbReference type="Pfam" id="PF08245">
    <property type="entry name" value="Mur_ligase_M"/>
    <property type="match status" value="1"/>
</dbReference>
<evidence type="ECO:0000256" key="7">
    <source>
        <dbReference type="ARBA" id="ARBA00013025"/>
    </source>
</evidence>
<evidence type="ECO:0000259" key="19">
    <source>
        <dbReference type="Pfam" id="PF02875"/>
    </source>
</evidence>
<keyword evidence="13" id="KW-0460">Magnesium</keyword>
<dbReference type="Gene3D" id="3.40.1190.10">
    <property type="entry name" value="Mur-like, catalytic domain"/>
    <property type="match status" value="1"/>
</dbReference>
<comment type="subunit">
    <text evidence="5">Monomer.</text>
</comment>
<dbReference type="SUPFAM" id="SSF53623">
    <property type="entry name" value="MurD-like peptide ligases, catalytic domain"/>
    <property type="match status" value="1"/>
</dbReference>
<evidence type="ECO:0000256" key="10">
    <source>
        <dbReference type="ARBA" id="ARBA00022723"/>
    </source>
</evidence>
<evidence type="ECO:0000256" key="3">
    <source>
        <dbReference type="ARBA" id="ARBA00005150"/>
    </source>
</evidence>
<accession>A0A553ZXR9</accession>
<gene>
    <name evidence="21" type="ORF">FN960_12885</name>
</gene>
<evidence type="ECO:0000256" key="12">
    <source>
        <dbReference type="ARBA" id="ARBA00022840"/>
    </source>
</evidence>
<dbReference type="InterPro" id="IPR001645">
    <property type="entry name" value="Folylpolyglutamate_synth"/>
</dbReference>
<dbReference type="PROSITE" id="PS01011">
    <property type="entry name" value="FOLYLPOLYGLU_SYNT_1"/>
    <property type="match status" value="1"/>
</dbReference>
<evidence type="ECO:0000259" key="20">
    <source>
        <dbReference type="Pfam" id="PF08245"/>
    </source>
</evidence>
<comment type="pathway">
    <text evidence="2">Cofactor biosynthesis; tetrahydrofolate biosynthesis; 7,8-dihydrofolate from 2-amino-4-hydroxy-6-hydroxymethyl-7,8-dihydropteridine diphosphate and 4-aminobenzoate: step 2/2.</text>
</comment>
<dbReference type="PIRSF" id="PIRSF001563">
    <property type="entry name" value="Folylpolyglu_synth"/>
    <property type="match status" value="1"/>
</dbReference>
<proteinExistence type="inferred from homology"/>
<dbReference type="Pfam" id="PF02875">
    <property type="entry name" value="Mur_ligase_C"/>
    <property type="match status" value="1"/>
</dbReference>
<dbReference type="SUPFAM" id="SSF53244">
    <property type="entry name" value="MurD-like peptide ligases, peptide-binding domain"/>
    <property type="match status" value="1"/>
</dbReference>
<dbReference type="PANTHER" id="PTHR11136">
    <property type="entry name" value="FOLYLPOLYGLUTAMATE SYNTHASE-RELATED"/>
    <property type="match status" value="1"/>
</dbReference>
<dbReference type="PROSITE" id="PS01012">
    <property type="entry name" value="FOLYLPOLYGLU_SYNT_2"/>
    <property type="match status" value="1"/>
</dbReference>
<feature type="domain" description="Mur ligase central" evidence="20">
    <location>
        <begin position="45"/>
        <end position="272"/>
    </location>
</feature>
<name>A0A553ZXR9_9BACI</name>
<organism evidence="21 22">
    <name type="scientific">Alkalicoccobacillus porphyridii</name>
    <dbReference type="NCBI Taxonomy" id="2597270"/>
    <lineage>
        <taxon>Bacteria</taxon>
        <taxon>Bacillati</taxon>
        <taxon>Bacillota</taxon>
        <taxon>Bacilli</taxon>
        <taxon>Bacillales</taxon>
        <taxon>Bacillaceae</taxon>
        <taxon>Alkalicoccobacillus</taxon>
    </lineage>
</organism>
<dbReference type="Proteomes" id="UP000318521">
    <property type="component" value="Unassembled WGS sequence"/>
</dbReference>
<evidence type="ECO:0000256" key="9">
    <source>
        <dbReference type="ARBA" id="ARBA00022598"/>
    </source>
</evidence>
<evidence type="ECO:0000256" key="17">
    <source>
        <dbReference type="ARBA" id="ARBA00049161"/>
    </source>
</evidence>
<dbReference type="AlphaFoldDB" id="A0A553ZXR9"/>
<keyword evidence="10" id="KW-0479">Metal-binding</keyword>
<keyword evidence="14" id="KW-0289">Folate biosynthesis</keyword>
<evidence type="ECO:0000256" key="18">
    <source>
        <dbReference type="PIRNR" id="PIRNR001563"/>
    </source>
</evidence>